<dbReference type="GO" id="GO:0008922">
    <property type="term" value="F:long-chain fatty acid [acyl-carrier-protein] ligase activity"/>
    <property type="evidence" value="ECO:0007669"/>
    <property type="project" value="TreeGrafter"/>
</dbReference>
<dbReference type="STRING" id="317619.GCA_000332315_01885"/>
<dbReference type="PANTHER" id="PTHR43813:SF1">
    <property type="entry name" value="ACYL-ACTIVATING ENZYME 16, CHLOROPLASTIC-RELATED"/>
    <property type="match status" value="1"/>
</dbReference>
<dbReference type="Gene3D" id="3.40.50.12780">
    <property type="entry name" value="N-terminal domain of ligase-like"/>
    <property type="match status" value="1"/>
</dbReference>
<dbReference type="InterPro" id="IPR000873">
    <property type="entry name" value="AMP-dep_synth/lig_dom"/>
</dbReference>
<dbReference type="RefSeq" id="WP_017712353.1">
    <property type="nucleotide sequence ID" value="NZ_KB235937.1"/>
</dbReference>
<sequence>MIASTPSTPSPWTLSDRDRAYLARLVDYSAVQCLPEIWPIAAQYFTNIVALQAPHLKPAFQLTYGELAQQIQTFAAGLQSLGIHSTPADILPQRIALFADNSPRWFIADQGMMTAGTANAVRSHQADRDELLYILSHSEAVGLVVENQATLKKLQSHLDPSSLKFILLLTDETPIPLPGTEVLNFSQLLERGQGYTLQPVIQHRGTLATLIYTSGTTGQPKGVMLSHGNLLHQITTAGTIVQPEVGDKALSILPTWHSYERSVEYFLLSQGCTQIYTSIRQVKKDLKTYAPEFMVSVPRIWESVYEGAQQQFQSQPDRKRKLIATCFGLSETFIKAKRTWQRHNLEQWQPNPLAQLKAGLQALALWPLHGLATQLIYKQVKAATGGNLKQVISGGGSLAPHLELFYEIVGIDLLVGYGLTETAPILSARRSWRNVRGSSGLLMPGTELKVVDLETRHPLPPHQRGLVLAKGPQVMQGYFQNPEATAKAIDGQDWFDTGDLGYVTAQGDVVLTGRAKDTIVLSNGENIEPQPIEDACLRSPYVDQIMLLGQDEKALAALVVPNVANLRAWATSQNLALDLPETLDTPPTADQIAALNGDAVVALLRQELAREVKDRPSYRPDDRINTFQVLSEPFTMTNGLLTQTLKVRRPLVQERYQDLIRDLFSR</sequence>
<dbReference type="Pfam" id="PF23562">
    <property type="entry name" value="AMP-binding_C_3"/>
    <property type="match status" value="1"/>
</dbReference>
<protein>
    <submittedName>
        <fullName evidence="2">Long-chain fatty acid--CoA ligase</fullName>
    </submittedName>
</protein>
<name>A0A0M2PRZ3_PROHO</name>
<dbReference type="InterPro" id="IPR020845">
    <property type="entry name" value="AMP-binding_CS"/>
</dbReference>
<dbReference type="GO" id="GO:0030497">
    <property type="term" value="P:fatty acid elongation"/>
    <property type="evidence" value="ECO:0007669"/>
    <property type="project" value="TreeGrafter"/>
</dbReference>
<dbReference type="EMBL" id="AJTX02000006">
    <property type="protein sequence ID" value="KKI98904.1"/>
    <property type="molecule type" value="Genomic_DNA"/>
</dbReference>
<dbReference type="Proteomes" id="UP000034681">
    <property type="component" value="Unassembled WGS sequence"/>
</dbReference>
<dbReference type="InterPro" id="IPR042099">
    <property type="entry name" value="ANL_N_sf"/>
</dbReference>
<evidence type="ECO:0000313" key="3">
    <source>
        <dbReference type="Proteomes" id="UP000034681"/>
    </source>
</evidence>
<keyword evidence="3" id="KW-1185">Reference proteome</keyword>
<gene>
    <name evidence="2" type="ORF">PROH_13760</name>
</gene>
<dbReference type="eggNOG" id="COG1022">
    <property type="taxonomic scope" value="Bacteria"/>
</dbReference>
<accession>A0A0M2PRZ3</accession>
<dbReference type="PANTHER" id="PTHR43813">
    <property type="entry name" value="ACYL-ACTIVATING ENZYME 16, CHLOROPLASTIC-RELATED"/>
    <property type="match status" value="1"/>
</dbReference>
<keyword evidence="2" id="KW-0436">Ligase</keyword>
<dbReference type="AlphaFoldDB" id="A0A0M2PRZ3"/>
<evidence type="ECO:0000259" key="1">
    <source>
        <dbReference type="Pfam" id="PF00501"/>
    </source>
</evidence>
<reference evidence="2" key="1">
    <citation type="submission" date="2012-04" db="EMBL/GenBank/DDBJ databases">
        <authorList>
            <person name="Borisov I.G."/>
            <person name="Ivanikova N.V."/>
            <person name="Pinevich A.V."/>
        </authorList>
    </citation>
    <scope>NUCLEOTIDE SEQUENCE</scope>
    <source>
        <strain evidence="2">CALU 1027</strain>
    </source>
</reference>
<dbReference type="PROSITE" id="PS00455">
    <property type="entry name" value="AMP_BINDING"/>
    <property type="match status" value="1"/>
</dbReference>
<dbReference type="SUPFAM" id="SSF56801">
    <property type="entry name" value="Acetyl-CoA synthetase-like"/>
    <property type="match status" value="1"/>
</dbReference>
<proteinExistence type="predicted"/>
<organism evidence="2 3">
    <name type="scientific">Prochlorothrix hollandica PCC 9006 = CALU 1027</name>
    <dbReference type="NCBI Taxonomy" id="317619"/>
    <lineage>
        <taxon>Bacteria</taxon>
        <taxon>Bacillati</taxon>
        <taxon>Cyanobacteriota</taxon>
        <taxon>Cyanophyceae</taxon>
        <taxon>Prochlorotrichales</taxon>
        <taxon>Prochlorotrichaceae</taxon>
        <taxon>Prochlorothrix</taxon>
    </lineage>
</organism>
<dbReference type="InterPro" id="IPR052987">
    <property type="entry name" value="Chloroplast_AMP-bd_Enzymes"/>
</dbReference>
<evidence type="ECO:0000313" key="2">
    <source>
        <dbReference type="EMBL" id="KKI98904.1"/>
    </source>
</evidence>
<dbReference type="OrthoDB" id="9778383at2"/>
<feature type="domain" description="AMP-dependent synthetase/ligase" evidence="1">
    <location>
        <begin position="50"/>
        <end position="479"/>
    </location>
</feature>
<dbReference type="Pfam" id="PF00501">
    <property type="entry name" value="AMP-binding"/>
    <property type="match status" value="1"/>
</dbReference>
<comment type="caution">
    <text evidence="2">The sequence shown here is derived from an EMBL/GenBank/DDBJ whole genome shotgun (WGS) entry which is preliminary data.</text>
</comment>